<evidence type="ECO:0000256" key="2">
    <source>
        <dbReference type="ARBA" id="ARBA00001933"/>
    </source>
</evidence>
<name>A0A8J4X2Y9_CLAMG</name>
<dbReference type="Proteomes" id="UP000727407">
    <property type="component" value="Unassembled WGS sequence"/>
</dbReference>
<dbReference type="InterPro" id="IPR015422">
    <property type="entry name" value="PyrdxlP-dep_Trfase_small"/>
</dbReference>
<keyword evidence="16" id="KW-1185">Reference proteome</keyword>
<dbReference type="InterPro" id="IPR015421">
    <property type="entry name" value="PyrdxlP-dep_Trfase_major"/>
</dbReference>
<evidence type="ECO:0000259" key="14">
    <source>
        <dbReference type="Pfam" id="PF00464"/>
    </source>
</evidence>
<gene>
    <name evidence="15" type="primary">shmt1</name>
    <name evidence="15" type="ORF">DAT39_011044</name>
</gene>
<comment type="caution">
    <text evidence="15">The sequence shown here is derived from an EMBL/GenBank/DDBJ whole genome shotgun (WGS) entry which is preliminary data.</text>
</comment>
<dbReference type="EMBL" id="QNUK01000173">
    <property type="protein sequence ID" value="KAF5899281.1"/>
    <property type="molecule type" value="Genomic_DNA"/>
</dbReference>
<dbReference type="UniPathway" id="UPA00193"/>
<dbReference type="InterPro" id="IPR015424">
    <property type="entry name" value="PyrdxlP-dep_Trfase"/>
</dbReference>
<evidence type="ECO:0000256" key="12">
    <source>
        <dbReference type="ARBA" id="ARBA00039530"/>
    </source>
</evidence>
<dbReference type="GO" id="GO:0005739">
    <property type="term" value="C:mitochondrion"/>
    <property type="evidence" value="ECO:0007669"/>
    <property type="project" value="TreeGrafter"/>
</dbReference>
<dbReference type="EC" id="2.1.2.1" evidence="6"/>
<feature type="non-terminal residue" evidence="15">
    <location>
        <position position="1"/>
    </location>
</feature>
<dbReference type="SUPFAM" id="SSF53383">
    <property type="entry name" value="PLP-dependent transferases"/>
    <property type="match status" value="1"/>
</dbReference>
<comment type="cofactor">
    <cofactor evidence="2 13">
        <name>pyridoxal 5'-phosphate</name>
        <dbReference type="ChEBI" id="CHEBI:597326"/>
    </cofactor>
</comment>
<evidence type="ECO:0000256" key="6">
    <source>
        <dbReference type="ARBA" id="ARBA00012256"/>
    </source>
</evidence>
<dbReference type="NCBIfam" id="NF000586">
    <property type="entry name" value="PRK00011.1"/>
    <property type="match status" value="1"/>
</dbReference>
<comment type="catalytic activity">
    <reaction evidence="1">
        <text>(6R)-5,10-methylene-5,6,7,8-tetrahydrofolate + glycine + H2O = (6S)-5,6,7,8-tetrahydrofolate + L-serine</text>
        <dbReference type="Rhea" id="RHEA:15481"/>
        <dbReference type="ChEBI" id="CHEBI:15377"/>
        <dbReference type="ChEBI" id="CHEBI:15636"/>
        <dbReference type="ChEBI" id="CHEBI:33384"/>
        <dbReference type="ChEBI" id="CHEBI:57305"/>
        <dbReference type="ChEBI" id="CHEBI:57453"/>
        <dbReference type="EC" id="2.1.2.1"/>
    </reaction>
</comment>
<keyword evidence="8" id="KW-0808">Transferase</keyword>
<evidence type="ECO:0000256" key="11">
    <source>
        <dbReference type="ARBA" id="ARBA00032953"/>
    </source>
</evidence>
<dbReference type="PANTHER" id="PTHR11680:SF59">
    <property type="entry name" value="SERINE HYDROXYMETHYLTRANSFERASE, CYTOSOLIC"/>
    <property type="match status" value="1"/>
</dbReference>
<evidence type="ECO:0000256" key="7">
    <source>
        <dbReference type="ARBA" id="ARBA00022563"/>
    </source>
</evidence>
<dbReference type="Pfam" id="PF00464">
    <property type="entry name" value="SHMT"/>
    <property type="match status" value="1"/>
</dbReference>
<feature type="modified residue" description="N6-(pyridoxal phosphate)lysine" evidence="13">
    <location>
        <position position="284"/>
    </location>
</feature>
<evidence type="ECO:0000313" key="15">
    <source>
        <dbReference type="EMBL" id="KAF5899281.1"/>
    </source>
</evidence>
<dbReference type="InterPro" id="IPR039429">
    <property type="entry name" value="SHMT-like_dom"/>
</dbReference>
<dbReference type="GO" id="GO:0035999">
    <property type="term" value="P:tetrahydrofolate interconversion"/>
    <property type="evidence" value="ECO:0007669"/>
    <property type="project" value="UniProtKB-UniPathway"/>
</dbReference>
<dbReference type="GO" id="GO:0005634">
    <property type="term" value="C:nucleus"/>
    <property type="evidence" value="ECO:0007669"/>
    <property type="project" value="TreeGrafter"/>
</dbReference>
<evidence type="ECO:0000256" key="5">
    <source>
        <dbReference type="ARBA" id="ARBA00006376"/>
    </source>
</evidence>
<dbReference type="Gene3D" id="3.90.1150.10">
    <property type="entry name" value="Aspartate Aminotransferase, domain 1"/>
    <property type="match status" value="1"/>
</dbReference>
<keyword evidence="7" id="KW-0554">One-carbon metabolism</keyword>
<evidence type="ECO:0000256" key="8">
    <source>
        <dbReference type="ARBA" id="ARBA00022679"/>
    </source>
</evidence>
<evidence type="ECO:0000256" key="3">
    <source>
        <dbReference type="ARBA" id="ARBA00002224"/>
    </source>
</evidence>
<accession>A0A8J4X2Y9</accession>
<dbReference type="InterPro" id="IPR049943">
    <property type="entry name" value="Ser_HO-MeTrfase-like"/>
</dbReference>
<comment type="pathway">
    <text evidence="4">One-carbon metabolism; tetrahydrofolate interconversion.</text>
</comment>
<comment type="similarity">
    <text evidence="5">Belongs to the SHMT family.</text>
</comment>
<protein>
    <recommendedName>
        <fullName evidence="12">Serine hydroxymethyltransferase, cytosolic</fullName>
        <ecNumber evidence="6">2.1.2.1</ecNumber>
    </recommendedName>
    <alternativeName>
        <fullName evidence="11">Glycine hydroxymethyltransferase</fullName>
    </alternativeName>
    <alternativeName>
        <fullName evidence="10">Serine methylase</fullName>
    </alternativeName>
</protein>
<dbReference type="GO" id="GO:0030170">
    <property type="term" value="F:pyridoxal phosphate binding"/>
    <property type="evidence" value="ECO:0007669"/>
    <property type="project" value="InterPro"/>
</dbReference>
<evidence type="ECO:0000256" key="13">
    <source>
        <dbReference type="PIRSR" id="PIRSR000412-50"/>
    </source>
</evidence>
<reference evidence="15" key="1">
    <citation type="submission" date="2020-07" db="EMBL/GenBank/DDBJ databases">
        <title>Clarias magur genome sequencing, assembly and annotation.</title>
        <authorList>
            <person name="Kushwaha B."/>
            <person name="Kumar R."/>
            <person name="Das P."/>
            <person name="Joshi C.G."/>
            <person name="Kumar D."/>
            <person name="Nagpure N.S."/>
            <person name="Pandey M."/>
            <person name="Agarwal S."/>
            <person name="Srivastava S."/>
            <person name="Singh M."/>
            <person name="Sahoo L."/>
            <person name="Jayasankar P."/>
            <person name="Meher P.K."/>
            <person name="Koringa P.G."/>
            <person name="Iquebal M.A."/>
            <person name="Das S.P."/>
            <person name="Bit A."/>
            <person name="Patnaik S."/>
            <person name="Patel N."/>
            <person name="Shah T.M."/>
            <person name="Hinsu A."/>
            <person name="Jena J.K."/>
        </authorList>
    </citation>
    <scope>NUCLEOTIDE SEQUENCE</scope>
    <source>
        <strain evidence="15">CIFAMagur01</strain>
        <tissue evidence="15">Testis</tissue>
    </source>
</reference>
<dbReference type="GO" id="GO:0019264">
    <property type="term" value="P:glycine biosynthetic process from serine"/>
    <property type="evidence" value="ECO:0007669"/>
    <property type="project" value="InterPro"/>
</dbReference>
<evidence type="ECO:0000256" key="1">
    <source>
        <dbReference type="ARBA" id="ARBA00001528"/>
    </source>
</evidence>
<dbReference type="FunFam" id="3.40.640.10:FF:000097">
    <property type="entry name" value="Serine hydroxymethyltransferase"/>
    <property type="match status" value="1"/>
</dbReference>
<dbReference type="AlphaFoldDB" id="A0A8J4X2Y9"/>
<evidence type="ECO:0000256" key="9">
    <source>
        <dbReference type="ARBA" id="ARBA00022898"/>
    </source>
</evidence>
<dbReference type="PIRSF" id="PIRSF000412">
    <property type="entry name" value="SHMT"/>
    <property type="match status" value="1"/>
</dbReference>
<comment type="function">
    <text evidence="3">Interconversion of serine and glycine.</text>
</comment>
<feature type="domain" description="Serine hydroxymethyltransferase-like" evidence="14">
    <location>
        <begin position="55"/>
        <end position="450"/>
    </location>
</feature>
<evidence type="ECO:0000313" key="16">
    <source>
        <dbReference type="Proteomes" id="UP000727407"/>
    </source>
</evidence>
<dbReference type="GO" id="GO:0004372">
    <property type="term" value="F:glycine hydroxymethyltransferase activity"/>
    <property type="evidence" value="ECO:0007669"/>
    <property type="project" value="UniProtKB-EC"/>
</dbReference>
<dbReference type="CDD" id="cd00378">
    <property type="entry name" value="SHMT"/>
    <property type="match status" value="1"/>
</dbReference>
<proteinExistence type="inferred from homology"/>
<evidence type="ECO:0000256" key="4">
    <source>
        <dbReference type="ARBA" id="ARBA00004777"/>
    </source>
</evidence>
<organism evidence="15 16">
    <name type="scientific">Clarias magur</name>
    <name type="common">Asian catfish</name>
    <name type="synonym">Macropteronotus magur</name>
    <dbReference type="NCBI Taxonomy" id="1594786"/>
    <lineage>
        <taxon>Eukaryota</taxon>
        <taxon>Metazoa</taxon>
        <taxon>Chordata</taxon>
        <taxon>Craniata</taxon>
        <taxon>Vertebrata</taxon>
        <taxon>Euteleostomi</taxon>
        <taxon>Actinopterygii</taxon>
        <taxon>Neopterygii</taxon>
        <taxon>Teleostei</taxon>
        <taxon>Ostariophysi</taxon>
        <taxon>Siluriformes</taxon>
        <taxon>Clariidae</taxon>
        <taxon>Clarias</taxon>
    </lineage>
</organism>
<evidence type="ECO:0000256" key="10">
    <source>
        <dbReference type="ARBA" id="ARBA00031137"/>
    </source>
</evidence>
<dbReference type="Gene3D" id="3.40.640.10">
    <property type="entry name" value="Type I PLP-dependent aspartate aminotransferase-like (Major domain)"/>
    <property type="match status" value="1"/>
</dbReference>
<keyword evidence="9 13" id="KW-0663">Pyridoxal phosphate</keyword>
<dbReference type="InterPro" id="IPR001085">
    <property type="entry name" value="Ser_HO-MeTrfase"/>
</dbReference>
<dbReference type="PANTHER" id="PTHR11680">
    <property type="entry name" value="SERINE HYDROXYMETHYLTRANSFERASE"/>
    <property type="match status" value="1"/>
</dbReference>
<dbReference type="OrthoDB" id="10265628at2759"/>
<sequence>SNFIRKNMPRSLSYWKCYHQERSLHHVNKSIENTNVYSFNKSTRDSHDRMMLEPLSTNDPEVFNIIQNEKRRQMYSLTLNASENFTSRAISEVLSSCISNKCFHLSLRYSGDADCVDELERLCKERALKVFGLDPEKWGVNVQPYSGSSANFAVYISLVEPYGRIMGLDPCDGGHHSHGFIMGKEKFSATSIFFDSRPYKVNQETGYIDYDQLEKGARSFKPKLIIAGTSSYSRNLDYRRLREIANENGAYLLGDMAHISGLVAAGVVPSPFGYCDIVSTSTYKTLRGCRGGAIFYRKGVRSVDAKTGKETLYNLERSICEAVFPRLQGGRHNHSVAGLAVALNQALTPEFKAYQVQVLANCRTLVSSLIEKGYRIVTGGTDTHLFLLDLRPNGIDGVKTEKVLQDCAIVCNRSRCPGDSPLHASGLRLGSPALTSRGLVEKDFCKVAELLHTGIQLAVEIQTNTNPKCTLKEFTETLSQDDKYQKRIKEIQNEVEAFVGTFPLPGLPGL</sequence>